<sequence length="326" mass="35366">MKAIVCTKYGSPDVLQLREVEKPTPKDNEVRIRICAATVGPADCAFRKGDPYIVRLFYGLSKPKNPILGFELAGEIEAVGKDVKLYRVGDQVFGLSAKISGAHAEYKCLFEDAPLAIKSSSMSYEEAVAVCDGATTALTFLRDKAKIQSGQKVLINGASGSVGVHAIQLAKFYGAEVTGVCSTTNVSLLKSLGADKVIDYTKEDFTLSSQSYDVIFDTVGKRSFAQCKGSLTQRGVYLSTVPTLSIVLQMLWTSMLGGKKAIFTTAGLMQSKENLIFLKELYEAGNIKSVIDQRYTLEQTAEAHRYVDKGHKKGSVVITMGHNSKS</sequence>
<dbReference type="SMART" id="SM00829">
    <property type="entry name" value="PKS_ER"/>
    <property type="match status" value="1"/>
</dbReference>
<keyword evidence="3" id="KW-1185">Reference proteome</keyword>
<organism evidence="2 3">
    <name type="scientific">Paenibacillus phytorum</name>
    <dbReference type="NCBI Taxonomy" id="2654977"/>
    <lineage>
        <taxon>Bacteria</taxon>
        <taxon>Bacillati</taxon>
        <taxon>Bacillota</taxon>
        <taxon>Bacilli</taxon>
        <taxon>Bacillales</taxon>
        <taxon>Paenibacillaceae</taxon>
        <taxon>Paenibacillus</taxon>
    </lineage>
</organism>
<dbReference type="InterPro" id="IPR020843">
    <property type="entry name" value="ER"/>
</dbReference>
<dbReference type="Pfam" id="PF13602">
    <property type="entry name" value="ADH_zinc_N_2"/>
    <property type="match status" value="1"/>
</dbReference>
<dbReference type="Proteomes" id="UP000616779">
    <property type="component" value="Unassembled WGS sequence"/>
</dbReference>
<accession>A0ABX1XXD4</accession>
<feature type="domain" description="Enoyl reductase (ER)" evidence="1">
    <location>
        <begin position="10"/>
        <end position="318"/>
    </location>
</feature>
<dbReference type="InterPro" id="IPR036291">
    <property type="entry name" value="NAD(P)-bd_dom_sf"/>
</dbReference>
<comment type="caution">
    <text evidence="2">The sequence shown here is derived from an EMBL/GenBank/DDBJ whole genome shotgun (WGS) entry which is preliminary data.</text>
</comment>
<gene>
    <name evidence="2" type="ORF">GC098_15075</name>
</gene>
<dbReference type="Gene3D" id="3.40.50.720">
    <property type="entry name" value="NAD(P)-binding Rossmann-like Domain"/>
    <property type="match status" value="1"/>
</dbReference>
<dbReference type="CDD" id="cd08267">
    <property type="entry name" value="MDR1"/>
    <property type="match status" value="1"/>
</dbReference>
<dbReference type="InterPro" id="IPR011032">
    <property type="entry name" value="GroES-like_sf"/>
</dbReference>
<dbReference type="Gene3D" id="3.90.180.10">
    <property type="entry name" value="Medium-chain alcohol dehydrogenases, catalytic domain"/>
    <property type="match status" value="1"/>
</dbReference>
<reference evidence="2 3" key="1">
    <citation type="submission" date="2019-10" db="EMBL/GenBank/DDBJ databases">
        <title>Description of Paenibacillus terrestris sp. nov.</title>
        <authorList>
            <person name="Carlier A."/>
            <person name="Qi S."/>
        </authorList>
    </citation>
    <scope>NUCLEOTIDE SEQUENCE [LARGE SCALE GENOMIC DNA]</scope>
    <source>
        <strain evidence="2 3">LMG 31458</strain>
    </source>
</reference>
<dbReference type="SUPFAM" id="SSF50129">
    <property type="entry name" value="GroES-like"/>
    <property type="match status" value="1"/>
</dbReference>
<dbReference type="SUPFAM" id="SSF51735">
    <property type="entry name" value="NAD(P)-binding Rossmann-fold domains"/>
    <property type="match status" value="1"/>
</dbReference>
<dbReference type="PANTHER" id="PTHR44013:SF1">
    <property type="entry name" value="ZINC-TYPE ALCOHOL DEHYDROGENASE-LIKE PROTEIN C16A3.02C"/>
    <property type="match status" value="1"/>
</dbReference>
<evidence type="ECO:0000313" key="2">
    <source>
        <dbReference type="EMBL" id="NOU72726.1"/>
    </source>
</evidence>
<dbReference type="InterPro" id="IPR052733">
    <property type="entry name" value="Chloroplast_QOR"/>
</dbReference>
<protein>
    <submittedName>
        <fullName evidence="2">Zinc-binding dehydrogenase</fullName>
    </submittedName>
</protein>
<dbReference type="EMBL" id="WHOA01000099">
    <property type="protein sequence ID" value="NOU72726.1"/>
    <property type="molecule type" value="Genomic_DNA"/>
</dbReference>
<dbReference type="RefSeq" id="WP_171644128.1">
    <property type="nucleotide sequence ID" value="NZ_WHOA01000099.1"/>
</dbReference>
<evidence type="ECO:0000313" key="3">
    <source>
        <dbReference type="Proteomes" id="UP000616779"/>
    </source>
</evidence>
<name>A0ABX1XXD4_9BACL</name>
<dbReference type="PANTHER" id="PTHR44013">
    <property type="entry name" value="ZINC-TYPE ALCOHOL DEHYDROGENASE-LIKE PROTEIN C16A3.02C"/>
    <property type="match status" value="1"/>
</dbReference>
<evidence type="ECO:0000259" key="1">
    <source>
        <dbReference type="SMART" id="SM00829"/>
    </source>
</evidence>
<dbReference type="Pfam" id="PF08240">
    <property type="entry name" value="ADH_N"/>
    <property type="match status" value="1"/>
</dbReference>
<proteinExistence type="predicted"/>
<dbReference type="InterPro" id="IPR013154">
    <property type="entry name" value="ADH-like_N"/>
</dbReference>